<evidence type="ECO:0000313" key="6">
    <source>
        <dbReference type="EMBL" id="PWC13444.1"/>
    </source>
</evidence>
<comment type="subcellular location">
    <subcellularLocation>
        <location evidence="1">Periplasm</location>
    </subcellularLocation>
</comment>
<name>A0A2U1TVM7_9GAMM</name>
<sequence length="377" mass="41265">MSNTKGESLSAIQDLMADSIDTARRRLIKQSSIISAGVALGAFSVPLVFAKGGQEVIVRGLGGAYQEAMEIAVYKPFTAATGINVKIQPSTAAQILAMVKSGQVSIDVLDLADIAQINLDKAGALAPIDYSAMKFCNPDDILPELRHPNMIGNLLFATVIAYNTDVFSAGSHPKSWAEFWDVKRFPGPRTLADMRSGSVELEFALLADGVDKSQLYPIDIDRAFASLNKIKPNVSKWWDTGAVSAQLLERKDAVLGALWNGRAQALIDQGAPLAIEWNQAKQQVQYWSVVKGAPNPENAQLLIDFALQPEVQAKLTQYIAYGPTNKKAFDFVRPEDRAKLPSNPAYFADTFVQDAQWWSDNLERVGKVWQPWILGQA</sequence>
<evidence type="ECO:0000256" key="3">
    <source>
        <dbReference type="ARBA" id="ARBA00022448"/>
    </source>
</evidence>
<organism evidence="6 7">
    <name type="scientific">Brenneria corticis</name>
    <dbReference type="NCBI Taxonomy" id="2173106"/>
    <lineage>
        <taxon>Bacteria</taxon>
        <taxon>Pseudomonadati</taxon>
        <taxon>Pseudomonadota</taxon>
        <taxon>Gammaproteobacteria</taxon>
        <taxon>Enterobacterales</taxon>
        <taxon>Pectobacteriaceae</taxon>
        <taxon>Brenneria</taxon>
    </lineage>
</organism>
<evidence type="ECO:0000256" key="1">
    <source>
        <dbReference type="ARBA" id="ARBA00004418"/>
    </source>
</evidence>
<dbReference type="GO" id="GO:0030975">
    <property type="term" value="F:thiamine binding"/>
    <property type="evidence" value="ECO:0007669"/>
    <property type="project" value="TreeGrafter"/>
</dbReference>
<dbReference type="InterPro" id="IPR006311">
    <property type="entry name" value="TAT_signal"/>
</dbReference>
<dbReference type="Proteomes" id="UP000296159">
    <property type="component" value="Unassembled WGS sequence"/>
</dbReference>
<keyword evidence="3" id="KW-0813">Transport</keyword>
<evidence type="ECO:0000256" key="4">
    <source>
        <dbReference type="ARBA" id="ARBA00022729"/>
    </source>
</evidence>
<evidence type="ECO:0000313" key="7">
    <source>
        <dbReference type="Proteomes" id="UP000296159"/>
    </source>
</evidence>
<gene>
    <name evidence="6" type="ORF">DDT56_15450</name>
</gene>
<dbReference type="PROSITE" id="PS51318">
    <property type="entry name" value="TAT"/>
    <property type="match status" value="1"/>
</dbReference>
<evidence type="ECO:0000256" key="2">
    <source>
        <dbReference type="ARBA" id="ARBA00008520"/>
    </source>
</evidence>
<dbReference type="EMBL" id="QDKH01000018">
    <property type="protein sequence ID" value="PWC13444.1"/>
    <property type="molecule type" value="Genomic_DNA"/>
</dbReference>
<reference evidence="6 7" key="1">
    <citation type="submission" date="2018-04" db="EMBL/GenBank/DDBJ databases">
        <title>Brenneria corticis sp.nov.</title>
        <authorList>
            <person name="Li Y."/>
        </authorList>
    </citation>
    <scope>NUCLEOTIDE SEQUENCE [LARGE SCALE GENOMIC DNA]</scope>
    <source>
        <strain evidence="6 7">CFCC 11842</strain>
    </source>
</reference>
<dbReference type="PANTHER" id="PTHR30006">
    <property type="entry name" value="THIAMINE-BINDING PERIPLASMIC PROTEIN-RELATED"/>
    <property type="match status" value="1"/>
</dbReference>
<keyword evidence="5" id="KW-0574">Periplasm</keyword>
<keyword evidence="4" id="KW-0732">Signal</keyword>
<dbReference type="Gene3D" id="3.40.190.10">
    <property type="entry name" value="Periplasmic binding protein-like II"/>
    <property type="match status" value="2"/>
</dbReference>
<dbReference type="AlphaFoldDB" id="A0A2U1TVM7"/>
<comment type="caution">
    <text evidence="6">The sequence shown here is derived from an EMBL/GenBank/DDBJ whole genome shotgun (WGS) entry which is preliminary data.</text>
</comment>
<dbReference type="GO" id="GO:0015888">
    <property type="term" value="P:thiamine transport"/>
    <property type="evidence" value="ECO:0007669"/>
    <property type="project" value="TreeGrafter"/>
</dbReference>
<evidence type="ECO:0000256" key="5">
    <source>
        <dbReference type="ARBA" id="ARBA00022764"/>
    </source>
</evidence>
<dbReference type="SUPFAM" id="SSF53850">
    <property type="entry name" value="Periplasmic binding protein-like II"/>
    <property type="match status" value="1"/>
</dbReference>
<accession>A0A2U1TVM7</accession>
<dbReference type="PANTHER" id="PTHR30006:SF3">
    <property type="entry name" value="THIAMINE-BINDING PERIPLASMIC PROTEIN"/>
    <property type="match status" value="1"/>
</dbReference>
<protein>
    <submittedName>
        <fullName evidence="6">ABC transporter substrate-binding protein</fullName>
    </submittedName>
</protein>
<keyword evidence="7" id="KW-1185">Reference proteome</keyword>
<dbReference type="CDD" id="cd13589">
    <property type="entry name" value="PBP2_polyamine_RpCGA009"/>
    <property type="match status" value="1"/>
</dbReference>
<dbReference type="GO" id="GO:0030976">
    <property type="term" value="F:thiamine pyrophosphate binding"/>
    <property type="evidence" value="ECO:0007669"/>
    <property type="project" value="TreeGrafter"/>
</dbReference>
<dbReference type="GO" id="GO:0030288">
    <property type="term" value="C:outer membrane-bounded periplasmic space"/>
    <property type="evidence" value="ECO:0007669"/>
    <property type="project" value="TreeGrafter"/>
</dbReference>
<proteinExistence type="inferred from homology"/>
<comment type="similarity">
    <text evidence="2">Belongs to the bacterial solute-binding protein 1 family.</text>
</comment>
<dbReference type="InterPro" id="IPR006059">
    <property type="entry name" value="SBP"/>
</dbReference>
<dbReference type="Pfam" id="PF13416">
    <property type="entry name" value="SBP_bac_8"/>
    <property type="match status" value="1"/>
</dbReference>